<feature type="transmembrane region" description="Helical" evidence="6">
    <location>
        <begin position="41"/>
        <end position="60"/>
    </location>
</feature>
<dbReference type="RefSeq" id="WP_149170514.1">
    <property type="nucleotide sequence ID" value="NZ_VTOY01000001.1"/>
</dbReference>
<dbReference type="EMBL" id="VTOY01000001">
    <property type="protein sequence ID" value="TYZ24893.1"/>
    <property type="molecule type" value="Genomic_DNA"/>
</dbReference>
<evidence type="ECO:0000256" key="1">
    <source>
        <dbReference type="ARBA" id="ARBA00004651"/>
    </source>
</evidence>
<feature type="transmembrane region" description="Helical" evidence="6">
    <location>
        <begin position="298"/>
        <end position="317"/>
    </location>
</feature>
<keyword evidence="3 6" id="KW-0812">Transmembrane</keyword>
<reference evidence="8 9" key="1">
    <citation type="submission" date="2019-08" db="EMBL/GenBank/DDBJ databases">
        <title>Selenomonas sp. mPRGC5 and Selenomonas sp. mPRGC8 isolated from ruminal fluid of dairy goat (Capra hircus).</title>
        <authorList>
            <person name="Poothong S."/>
            <person name="Nuengjamnong C."/>
            <person name="Tanasupawat S."/>
        </authorList>
    </citation>
    <scope>NUCLEOTIDE SEQUENCE [LARGE SCALE GENOMIC DNA]</scope>
    <source>
        <strain evidence="9">mPRGC5</strain>
    </source>
</reference>
<dbReference type="Gene3D" id="1.20.1720.10">
    <property type="entry name" value="Multidrug resistance protein D"/>
    <property type="match status" value="1"/>
</dbReference>
<feature type="transmembrane region" description="Helical" evidence="6">
    <location>
        <begin position="338"/>
        <end position="362"/>
    </location>
</feature>
<dbReference type="PANTHER" id="PTHR42718:SF9">
    <property type="entry name" value="MAJOR FACILITATOR SUPERFAMILY MULTIDRUG TRANSPORTER MFSC"/>
    <property type="match status" value="1"/>
</dbReference>
<comment type="subcellular location">
    <subcellularLocation>
        <location evidence="1">Cell membrane</location>
        <topology evidence="1">Multi-pass membrane protein</topology>
    </subcellularLocation>
</comment>
<dbReference type="InterPro" id="IPR020846">
    <property type="entry name" value="MFS_dom"/>
</dbReference>
<dbReference type="Pfam" id="PF07690">
    <property type="entry name" value="MFS_1"/>
    <property type="match status" value="1"/>
</dbReference>
<keyword evidence="9" id="KW-1185">Reference proteome</keyword>
<protein>
    <submittedName>
        <fullName evidence="8">MFS transporter</fullName>
    </submittedName>
</protein>
<evidence type="ECO:0000259" key="7">
    <source>
        <dbReference type="PROSITE" id="PS50850"/>
    </source>
</evidence>
<dbReference type="PANTHER" id="PTHR42718">
    <property type="entry name" value="MAJOR FACILITATOR SUPERFAMILY MULTIDRUG TRANSPORTER MFSC"/>
    <property type="match status" value="1"/>
</dbReference>
<comment type="caution">
    <text evidence="8">The sequence shown here is derived from an EMBL/GenBank/DDBJ whole genome shotgun (WGS) entry which is preliminary data.</text>
</comment>
<evidence type="ECO:0000256" key="3">
    <source>
        <dbReference type="ARBA" id="ARBA00022692"/>
    </source>
</evidence>
<dbReference type="CDD" id="cd17321">
    <property type="entry name" value="MFS_MMR_MDR_like"/>
    <property type="match status" value="1"/>
</dbReference>
<dbReference type="AlphaFoldDB" id="A0A5D6W9D2"/>
<proteinExistence type="predicted"/>
<evidence type="ECO:0000256" key="4">
    <source>
        <dbReference type="ARBA" id="ARBA00022989"/>
    </source>
</evidence>
<keyword evidence="2" id="KW-0813">Transport</keyword>
<keyword evidence="4 6" id="KW-1133">Transmembrane helix</keyword>
<organism evidence="8 9">
    <name type="scientific">Selenomonas ruminis</name>
    <dbReference type="NCBI Taxonomy" id="2593411"/>
    <lineage>
        <taxon>Bacteria</taxon>
        <taxon>Bacillati</taxon>
        <taxon>Bacillota</taxon>
        <taxon>Negativicutes</taxon>
        <taxon>Selenomonadales</taxon>
        <taxon>Selenomonadaceae</taxon>
        <taxon>Selenomonas</taxon>
    </lineage>
</organism>
<feature type="transmembrane region" description="Helical" evidence="6">
    <location>
        <begin position="102"/>
        <end position="119"/>
    </location>
</feature>
<dbReference type="Proteomes" id="UP000323646">
    <property type="component" value="Unassembled WGS sequence"/>
</dbReference>
<evidence type="ECO:0000256" key="5">
    <source>
        <dbReference type="ARBA" id="ARBA00023136"/>
    </source>
</evidence>
<dbReference type="InterPro" id="IPR011701">
    <property type="entry name" value="MFS"/>
</dbReference>
<feature type="transmembrane region" description="Helical" evidence="6">
    <location>
        <begin position="374"/>
        <end position="395"/>
    </location>
</feature>
<feature type="transmembrane region" description="Helical" evidence="6">
    <location>
        <begin position="239"/>
        <end position="259"/>
    </location>
</feature>
<feature type="transmembrane region" description="Helical" evidence="6">
    <location>
        <begin position="158"/>
        <end position="180"/>
    </location>
</feature>
<feature type="transmembrane region" description="Helical" evidence="6">
    <location>
        <begin position="271"/>
        <end position="292"/>
    </location>
</feature>
<feature type="transmembrane region" description="Helical" evidence="6">
    <location>
        <begin position="72"/>
        <end position="90"/>
    </location>
</feature>
<keyword evidence="5 6" id="KW-0472">Membrane</keyword>
<accession>A0A5D6W9D2</accession>
<dbReference type="PRINTS" id="PR01036">
    <property type="entry name" value="TCRTETB"/>
</dbReference>
<dbReference type="GO" id="GO:0022857">
    <property type="term" value="F:transmembrane transporter activity"/>
    <property type="evidence" value="ECO:0007669"/>
    <property type="project" value="InterPro"/>
</dbReference>
<evidence type="ECO:0000313" key="8">
    <source>
        <dbReference type="EMBL" id="TYZ24893.1"/>
    </source>
</evidence>
<feature type="transmembrane region" description="Helical" evidence="6">
    <location>
        <begin position="131"/>
        <end position="152"/>
    </location>
</feature>
<feature type="domain" description="Major facilitator superfamily (MFS) profile" evidence="7">
    <location>
        <begin position="6"/>
        <end position="401"/>
    </location>
</feature>
<gene>
    <name evidence="8" type="ORF">FZ040_02315</name>
</gene>
<dbReference type="PROSITE" id="PS50850">
    <property type="entry name" value="MFS"/>
    <property type="match status" value="1"/>
</dbReference>
<dbReference type="InterPro" id="IPR036259">
    <property type="entry name" value="MFS_trans_sf"/>
</dbReference>
<evidence type="ECO:0000256" key="6">
    <source>
        <dbReference type="SAM" id="Phobius"/>
    </source>
</evidence>
<sequence>MNSRNILAVIMMASFLTPFSGSALILSLPAMGREFQVGADTLSWVIEIYLITSLVFLLPMGRAADRWGKVRVFELGNFLFMLFSFLPVLYDSFALLLLARGLQGLGSSMIFATSTSILADAYPGKNRGKAMGWMVSVVYAGLSFGPVIGGFMNDGLGWRSLFFFMAFYAGLVLAVAMKVLNPLAHRVKKPVGNMPKISWKLFADNREFSLSCLTAMLNYSATFAISFLLSLYLQSVLDISAKMTGFILLTQPVLMMVLSPLTGALSDRKPASLLCSIGMGIITIGLMTLAVLVYCRSLWLVIPSIMGIGVGFAFFAAPNNNAIMSSLPREYYNMASSLLSTMRMSGQVLSMALVTVILSLAWQELSPVEMLTRNIVISFLFFSVLCFAGVIPSLLRGKTSKGLYR</sequence>
<evidence type="ECO:0000313" key="9">
    <source>
        <dbReference type="Proteomes" id="UP000323646"/>
    </source>
</evidence>
<dbReference type="OrthoDB" id="102502at2"/>
<evidence type="ECO:0000256" key="2">
    <source>
        <dbReference type="ARBA" id="ARBA00022448"/>
    </source>
</evidence>
<dbReference type="GO" id="GO:0005886">
    <property type="term" value="C:plasma membrane"/>
    <property type="evidence" value="ECO:0007669"/>
    <property type="project" value="UniProtKB-SubCell"/>
</dbReference>
<dbReference type="SUPFAM" id="SSF103473">
    <property type="entry name" value="MFS general substrate transporter"/>
    <property type="match status" value="1"/>
</dbReference>
<feature type="transmembrane region" description="Helical" evidence="6">
    <location>
        <begin position="208"/>
        <end position="233"/>
    </location>
</feature>
<name>A0A5D6W9D2_9FIRM</name>